<proteinExistence type="predicted"/>
<name>A0ABV7Y8J1_9ACTN</name>
<evidence type="ECO:0000313" key="1">
    <source>
        <dbReference type="EMBL" id="MFC3761630.1"/>
    </source>
</evidence>
<comment type="caution">
    <text evidence="1">The sequence shown here is derived from an EMBL/GenBank/DDBJ whole genome shotgun (WGS) entry which is preliminary data.</text>
</comment>
<evidence type="ECO:0000313" key="2">
    <source>
        <dbReference type="Proteomes" id="UP001595699"/>
    </source>
</evidence>
<keyword evidence="2" id="KW-1185">Reference proteome</keyword>
<organism evidence="1 2">
    <name type="scientific">Tenggerimyces flavus</name>
    <dbReference type="NCBI Taxonomy" id="1708749"/>
    <lineage>
        <taxon>Bacteria</taxon>
        <taxon>Bacillati</taxon>
        <taxon>Actinomycetota</taxon>
        <taxon>Actinomycetes</taxon>
        <taxon>Propionibacteriales</taxon>
        <taxon>Nocardioidaceae</taxon>
        <taxon>Tenggerimyces</taxon>
    </lineage>
</organism>
<evidence type="ECO:0008006" key="3">
    <source>
        <dbReference type="Google" id="ProtNLM"/>
    </source>
</evidence>
<dbReference type="Proteomes" id="UP001595699">
    <property type="component" value="Unassembled WGS sequence"/>
</dbReference>
<gene>
    <name evidence="1" type="ORF">ACFOUW_12355</name>
</gene>
<protein>
    <recommendedName>
        <fullName evidence="3">DUF559 domain-containing protein</fullName>
    </recommendedName>
</protein>
<dbReference type="EMBL" id="JBHRZH010000009">
    <property type="protein sequence ID" value="MFC3761630.1"/>
    <property type="molecule type" value="Genomic_DNA"/>
</dbReference>
<reference evidence="2" key="1">
    <citation type="journal article" date="2019" name="Int. J. Syst. Evol. Microbiol.">
        <title>The Global Catalogue of Microorganisms (GCM) 10K type strain sequencing project: providing services to taxonomists for standard genome sequencing and annotation.</title>
        <authorList>
            <consortium name="The Broad Institute Genomics Platform"/>
            <consortium name="The Broad Institute Genome Sequencing Center for Infectious Disease"/>
            <person name="Wu L."/>
            <person name="Ma J."/>
        </authorList>
    </citation>
    <scope>NUCLEOTIDE SEQUENCE [LARGE SCALE GENOMIC DNA]</scope>
    <source>
        <strain evidence="2">CGMCC 4.7241</strain>
    </source>
</reference>
<sequence>MPRRPRLRRAGDDREFGRLAFEQDGVFTRDQLAALGWSHDHVAAAVAAERWATFDNAVVLHRGPLSSRQCRWIAVLNAGPTATLAGLTALEELGLVGFSSDAIHLLVAAGSWHGPQVPGVRVHVSRRFTPDDRHPARRLPVVRYPRAAIDAAAWSARPRRAAALLIASVQQRLVTPTRLREELVLAGLVRHRSLLLRVLDDVEGGVSALSELDFVRLARRFKLPKPELQQKRTDSTGRTRYLDVRFRRSDGRAVNVEIDGSAHFGVVEAWADMSRDFALMTAGEPLVRIPSAIVRSNPADVAARLREVLEPRLVGRMSA</sequence>
<accession>A0ABV7Y8J1</accession>
<dbReference type="RefSeq" id="WP_205114191.1">
    <property type="nucleotide sequence ID" value="NZ_JAFBCM010000001.1"/>
</dbReference>